<keyword evidence="3" id="KW-0444">Lipid biosynthesis</keyword>
<evidence type="ECO:0000256" key="4">
    <source>
        <dbReference type="ARBA" id="ARBA00022692"/>
    </source>
</evidence>
<protein>
    <recommendedName>
        <fullName evidence="16">Erg28-like protein</fullName>
    </recommendedName>
</protein>
<evidence type="ECO:0000256" key="6">
    <source>
        <dbReference type="ARBA" id="ARBA00022955"/>
    </source>
</evidence>
<comment type="subcellular location">
    <subcellularLocation>
        <location evidence="1">Endoplasmic reticulum membrane</location>
        <topology evidence="1">Multi-pass membrane protein</topology>
    </subcellularLocation>
</comment>
<evidence type="ECO:0000313" key="14">
    <source>
        <dbReference type="EMBL" id="TPX66128.1"/>
    </source>
</evidence>
<sequence length="149" mass="16584">MSTIAAWLPVGNFPKVVLFVSVLAVYNSIQCFIPAMRLTHRIYARKPKEATALAARLMGLWTLTSAAIRIYTAYNMNDPACYNLCMLTYMLVTFSFTTEIFIHKTAPLSSPGVWPALLIATASLTYMVVYRDFYLGPEAIAAAFSHTDL</sequence>
<evidence type="ECO:0000256" key="5">
    <source>
        <dbReference type="ARBA" id="ARBA00022824"/>
    </source>
</evidence>
<evidence type="ECO:0000256" key="8">
    <source>
        <dbReference type="ARBA" id="ARBA00023011"/>
    </source>
</evidence>
<keyword evidence="6" id="KW-0752">Steroid biosynthesis</keyword>
<evidence type="ECO:0000256" key="7">
    <source>
        <dbReference type="ARBA" id="ARBA00022989"/>
    </source>
</evidence>
<gene>
    <name evidence="14" type="ORF">CcCBS67573_g07921</name>
</gene>
<feature type="transmembrane region" description="Helical" evidence="13">
    <location>
        <begin position="113"/>
        <end position="130"/>
    </location>
</feature>
<keyword evidence="11" id="KW-1207">Sterol metabolism</keyword>
<dbReference type="InterPro" id="IPR005352">
    <property type="entry name" value="Erg28"/>
</dbReference>
<dbReference type="PANTHER" id="PTHR15451">
    <property type="entry name" value="ERGOSTEROL BIOSYNTHETIC PROTEIN 28-RELATED"/>
    <property type="match status" value="1"/>
</dbReference>
<keyword evidence="7 13" id="KW-1133">Transmembrane helix</keyword>
<keyword evidence="5" id="KW-0256">Endoplasmic reticulum</keyword>
<evidence type="ECO:0000256" key="13">
    <source>
        <dbReference type="SAM" id="Phobius"/>
    </source>
</evidence>
<keyword evidence="9" id="KW-0443">Lipid metabolism</keyword>
<dbReference type="AlphaFoldDB" id="A0A507ESH0"/>
<comment type="similarity">
    <text evidence="2">Belongs to the ERG28 family.</text>
</comment>
<keyword evidence="10 13" id="KW-0472">Membrane</keyword>
<evidence type="ECO:0000256" key="11">
    <source>
        <dbReference type="ARBA" id="ARBA00023166"/>
    </source>
</evidence>
<name>A0A507ESH0_9FUNG</name>
<dbReference type="EMBL" id="QEAP01000455">
    <property type="protein sequence ID" value="TPX66128.1"/>
    <property type="molecule type" value="Genomic_DNA"/>
</dbReference>
<proteinExistence type="inferred from homology"/>
<evidence type="ECO:0000313" key="15">
    <source>
        <dbReference type="Proteomes" id="UP000320333"/>
    </source>
</evidence>
<feature type="transmembrane region" description="Helical" evidence="13">
    <location>
        <begin position="80"/>
        <end position="101"/>
    </location>
</feature>
<dbReference type="Proteomes" id="UP000320333">
    <property type="component" value="Unassembled WGS sequence"/>
</dbReference>
<evidence type="ECO:0000256" key="12">
    <source>
        <dbReference type="ARBA" id="ARBA00023221"/>
    </source>
</evidence>
<reference evidence="14 15" key="1">
    <citation type="journal article" date="2019" name="Sci. Rep.">
        <title>Comparative genomics of chytrid fungi reveal insights into the obligate biotrophic and pathogenic lifestyle of Synchytrium endobioticum.</title>
        <authorList>
            <person name="van de Vossenberg B.T.L.H."/>
            <person name="Warris S."/>
            <person name="Nguyen H.D.T."/>
            <person name="van Gent-Pelzer M.P.E."/>
            <person name="Joly D.L."/>
            <person name="van de Geest H.C."/>
            <person name="Bonants P.J.M."/>
            <person name="Smith D.S."/>
            <person name="Levesque C.A."/>
            <person name="van der Lee T.A.J."/>
        </authorList>
    </citation>
    <scope>NUCLEOTIDE SEQUENCE [LARGE SCALE GENOMIC DNA]</scope>
    <source>
        <strain evidence="14 15">CBS 675.73</strain>
    </source>
</reference>
<keyword evidence="12" id="KW-0753">Steroid metabolism</keyword>
<comment type="caution">
    <text evidence="14">The sequence shown here is derived from an EMBL/GenBank/DDBJ whole genome shotgun (WGS) entry which is preliminary data.</text>
</comment>
<organism evidence="14 15">
    <name type="scientific">Chytriomyces confervae</name>
    <dbReference type="NCBI Taxonomy" id="246404"/>
    <lineage>
        <taxon>Eukaryota</taxon>
        <taxon>Fungi</taxon>
        <taxon>Fungi incertae sedis</taxon>
        <taxon>Chytridiomycota</taxon>
        <taxon>Chytridiomycota incertae sedis</taxon>
        <taxon>Chytridiomycetes</taxon>
        <taxon>Chytridiales</taxon>
        <taxon>Chytriomycetaceae</taxon>
        <taxon>Chytriomyces</taxon>
    </lineage>
</organism>
<evidence type="ECO:0000256" key="10">
    <source>
        <dbReference type="ARBA" id="ARBA00023136"/>
    </source>
</evidence>
<dbReference type="OrthoDB" id="6485510at2759"/>
<dbReference type="GO" id="GO:0030674">
    <property type="term" value="F:protein-macromolecule adaptor activity"/>
    <property type="evidence" value="ECO:0007669"/>
    <property type="project" value="TreeGrafter"/>
</dbReference>
<accession>A0A507ESH0</accession>
<dbReference type="GO" id="GO:0016126">
    <property type="term" value="P:sterol biosynthetic process"/>
    <property type="evidence" value="ECO:0007669"/>
    <property type="project" value="UniProtKB-KW"/>
</dbReference>
<evidence type="ECO:0000256" key="3">
    <source>
        <dbReference type="ARBA" id="ARBA00022516"/>
    </source>
</evidence>
<dbReference type="GO" id="GO:0005789">
    <property type="term" value="C:endoplasmic reticulum membrane"/>
    <property type="evidence" value="ECO:0007669"/>
    <property type="project" value="UniProtKB-SubCell"/>
</dbReference>
<evidence type="ECO:0000256" key="9">
    <source>
        <dbReference type="ARBA" id="ARBA00023098"/>
    </source>
</evidence>
<dbReference type="Pfam" id="PF03694">
    <property type="entry name" value="Erg28"/>
    <property type="match status" value="1"/>
</dbReference>
<dbReference type="STRING" id="246404.A0A507ESH0"/>
<dbReference type="PANTHER" id="PTHR15451:SF19">
    <property type="entry name" value="ERGOSTEROL BIOSYNTHETIC PROTEIN 28 HOMOLOG"/>
    <property type="match status" value="1"/>
</dbReference>
<keyword evidence="4 13" id="KW-0812">Transmembrane</keyword>
<keyword evidence="8" id="KW-0756">Sterol biosynthesis</keyword>
<evidence type="ECO:0000256" key="1">
    <source>
        <dbReference type="ARBA" id="ARBA00004477"/>
    </source>
</evidence>
<keyword evidence="15" id="KW-1185">Reference proteome</keyword>
<evidence type="ECO:0000256" key="2">
    <source>
        <dbReference type="ARBA" id="ARBA00005377"/>
    </source>
</evidence>
<evidence type="ECO:0008006" key="16">
    <source>
        <dbReference type="Google" id="ProtNLM"/>
    </source>
</evidence>